<keyword evidence="8" id="KW-1133">Transmembrane helix</keyword>
<dbReference type="SUPFAM" id="SSF49464">
    <property type="entry name" value="Carboxypeptidase regulatory domain-like"/>
    <property type="match status" value="1"/>
</dbReference>
<dbReference type="OrthoDB" id="8764943at2"/>
<keyword evidence="2 7" id="KW-0813">Transport</keyword>
<accession>A0A413IMK1</accession>
<dbReference type="InterPro" id="IPR039426">
    <property type="entry name" value="TonB-dep_rcpt-like"/>
</dbReference>
<dbReference type="Proteomes" id="UP000286063">
    <property type="component" value="Unassembled WGS sequence"/>
</dbReference>
<comment type="similarity">
    <text evidence="7">Belongs to the TonB-dependent receptor family.</text>
</comment>
<dbReference type="PANTHER" id="PTHR40980:SF4">
    <property type="entry name" value="TONB-DEPENDENT RECEPTOR-LIKE BETA-BARREL DOMAIN-CONTAINING PROTEIN"/>
    <property type="match status" value="1"/>
</dbReference>
<dbReference type="AlphaFoldDB" id="A0A413IMK1"/>
<dbReference type="InterPro" id="IPR041700">
    <property type="entry name" value="OMP_b-brl_3"/>
</dbReference>
<dbReference type="Gene3D" id="2.60.40.10">
    <property type="entry name" value="Immunoglobulins"/>
    <property type="match status" value="1"/>
</dbReference>
<proteinExistence type="inferred from homology"/>
<dbReference type="RefSeq" id="WP_117722808.1">
    <property type="nucleotide sequence ID" value="NZ_CAUGOG010000015.1"/>
</dbReference>
<dbReference type="InterPro" id="IPR012910">
    <property type="entry name" value="Plug_dom"/>
</dbReference>
<dbReference type="InterPro" id="IPR013783">
    <property type="entry name" value="Ig-like_fold"/>
</dbReference>
<dbReference type="InterPro" id="IPR008969">
    <property type="entry name" value="CarboxyPept-like_regulatory"/>
</dbReference>
<comment type="caution">
    <text evidence="11">The sequence shown here is derived from an EMBL/GenBank/DDBJ whole genome shotgun (WGS) entry which is preliminary data.</text>
</comment>
<evidence type="ECO:0000256" key="2">
    <source>
        <dbReference type="ARBA" id="ARBA00022448"/>
    </source>
</evidence>
<evidence type="ECO:0000256" key="3">
    <source>
        <dbReference type="ARBA" id="ARBA00022452"/>
    </source>
</evidence>
<evidence type="ECO:0000313" key="11">
    <source>
        <dbReference type="EMBL" id="RGY17235.1"/>
    </source>
</evidence>
<reference evidence="11 12" key="1">
    <citation type="submission" date="2018-08" db="EMBL/GenBank/DDBJ databases">
        <title>A genome reference for cultivated species of the human gut microbiota.</title>
        <authorList>
            <person name="Zou Y."/>
            <person name="Xue W."/>
            <person name="Luo G."/>
        </authorList>
    </citation>
    <scope>NUCLEOTIDE SEQUENCE [LARGE SCALE GENOMIC DNA]</scope>
    <source>
        <strain evidence="11 12">OF02-7</strain>
    </source>
</reference>
<dbReference type="InterPro" id="IPR037066">
    <property type="entry name" value="Plug_dom_sf"/>
</dbReference>
<evidence type="ECO:0000256" key="5">
    <source>
        <dbReference type="ARBA" id="ARBA00023136"/>
    </source>
</evidence>
<comment type="subcellular location">
    <subcellularLocation>
        <location evidence="1 7">Cell outer membrane</location>
        <topology evidence="1 7">Multi-pass membrane protein</topology>
    </subcellularLocation>
</comment>
<evidence type="ECO:0000256" key="1">
    <source>
        <dbReference type="ARBA" id="ARBA00004571"/>
    </source>
</evidence>
<protein>
    <submittedName>
        <fullName evidence="11">TonB-dependent receptor</fullName>
    </submittedName>
</protein>
<keyword evidence="6 7" id="KW-0998">Cell outer membrane</keyword>
<dbReference type="EMBL" id="QSCR01000016">
    <property type="protein sequence ID" value="RGY17235.1"/>
    <property type="molecule type" value="Genomic_DNA"/>
</dbReference>
<evidence type="ECO:0000256" key="8">
    <source>
        <dbReference type="SAM" id="Phobius"/>
    </source>
</evidence>
<evidence type="ECO:0000256" key="7">
    <source>
        <dbReference type="PROSITE-ProRule" id="PRU01360"/>
    </source>
</evidence>
<dbReference type="Pfam" id="PF07715">
    <property type="entry name" value="Plug"/>
    <property type="match status" value="1"/>
</dbReference>
<evidence type="ECO:0000313" key="12">
    <source>
        <dbReference type="Proteomes" id="UP000286063"/>
    </source>
</evidence>
<keyword evidence="4 7" id="KW-0812">Transmembrane</keyword>
<dbReference type="Pfam" id="PF13715">
    <property type="entry name" value="CarbopepD_reg_2"/>
    <property type="match status" value="1"/>
</dbReference>
<evidence type="ECO:0000259" key="9">
    <source>
        <dbReference type="Pfam" id="PF07715"/>
    </source>
</evidence>
<evidence type="ECO:0000256" key="6">
    <source>
        <dbReference type="ARBA" id="ARBA00023237"/>
    </source>
</evidence>
<dbReference type="PROSITE" id="PS52016">
    <property type="entry name" value="TONB_DEPENDENT_REC_3"/>
    <property type="match status" value="1"/>
</dbReference>
<gene>
    <name evidence="11" type="ORF">DXA50_10035</name>
</gene>
<keyword evidence="3 7" id="KW-1134">Transmembrane beta strand</keyword>
<sequence length="786" mass="87877">MIKNVRFTDINFIIVLIMLFCCPIDILAQHTICSIAGKVIDEGQNPVPYASVAIYSGTVPITGVITDNDGKFLLKINHSDNEYRLAVEFIGYSKYEGFITPNKAHINLGVITLKEDTIALGEVVVTGKEVARKSTVEHTTINASANMVSSKGTVIDILRSVSSVSISNDEIAIRGNKNILVLMDGVPTTAGDLSTIPAANIQSIEVITNPDASHDAGGTGGIINIISKRSRAEGFSGMVAANYGFSHFASGNIAISYNRPNTSWRFSYNAKYEDDVINSTLNRKVHHTGYEVFQQMQSTRYTFNNNISLCADFRINPRNRLSVDAKVIIPRLNVKQDLHNTFADHEEFRYNDVTWNRVNIEGLIAYTHIIKPEVSDITIRGSMSRIWGERPSHYWVGGVENNRSVSGGSPFIPALQADYKHEFGAGTLSVGAKLTYRQNDVYHEFYELSSGDWVYSDNMSKDMLHTEFVPAAYAMFSSRISKKFTYKVGLRGEFSTVTLNSKHDAIDECNNSFFLAPSLSGTYKLAENQDLSLALSRRIGRPTYPQLIPYMSMVDATTYEQGNMHLDPEKATKVDLSYNINSEVVNLFVNGYLNYTTDYISQVTKMDGERLITTYANADSDLKTGVELSLKVTPAKWVNFSVSANTYYVTTEGIFKGTHIDNNGWTNNSNLMFNFIPWKGGDIQVQYFVTTPQYYPQLTTSLTHQMNIGIKQRLLKSAMTVSVLVTDVLNTAKWEVWSHNNLFDLMNSSKNKSRMLWLGVSYNFNSFKQKGGQKTETNRSLIRLGM</sequence>
<dbReference type="InterPro" id="IPR036942">
    <property type="entry name" value="Beta-barrel_TonB_sf"/>
</dbReference>
<keyword evidence="5 7" id="KW-0472">Membrane</keyword>
<evidence type="ECO:0000259" key="10">
    <source>
        <dbReference type="Pfam" id="PF14905"/>
    </source>
</evidence>
<dbReference type="GO" id="GO:0009279">
    <property type="term" value="C:cell outer membrane"/>
    <property type="evidence" value="ECO:0007669"/>
    <property type="project" value="UniProtKB-SubCell"/>
</dbReference>
<dbReference type="Gene3D" id="2.170.130.10">
    <property type="entry name" value="TonB-dependent receptor, plug domain"/>
    <property type="match status" value="1"/>
</dbReference>
<feature type="transmembrane region" description="Helical" evidence="8">
    <location>
        <begin position="12"/>
        <end position="32"/>
    </location>
</feature>
<dbReference type="SUPFAM" id="SSF56935">
    <property type="entry name" value="Porins"/>
    <property type="match status" value="1"/>
</dbReference>
<name>A0A413IMK1_9BACT</name>
<evidence type="ECO:0000256" key="4">
    <source>
        <dbReference type="ARBA" id="ARBA00022692"/>
    </source>
</evidence>
<feature type="domain" description="Outer membrane protein beta-barrel" evidence="10">
    <location>
        <begin position="414"/>
        <end position="762"/>
    </location>
</feature>
<dbReference type="Gene3D" id="2.40.170.20">
    <property type="entry name" value="TonB-dependent receptor, beta-barrel domain"/>
    <property type="match status" value="1"/>
</dbReference>
<dbReference type="PANTHER" id="PTHR40980">
    <property type="entry name" value="PLUG DOMAIN-CONTAINING PROTEIN"/>
    <property type="match status" value="1"/>
</dbReference>
<feature type="domain" description="TonB-dependent receptor plug" evidence="9">
    <location>
        <begin position="136"/>
        <end position="221"/>
    </location>
</feature>
<dbReference type="Pfam" id="PF14905">
    <property type="entry name" value="OMP_b-brl_3"/>
    <property type="match status" value="1"/>
</dbReference>
<keyword evidence="11" id="KW-0675">Receptor</keyword>
<organism evidence="11 12">
    <name type="scientific">Butyricimonas virosa</name>
    <dbReference type="NCBI Taxonomy" id="544645"/>
    <lineage>
        <taxon>Bacteria</taxon>
        <taxon>Pseudomonadati</taxon>
        <taxon>Bacteroidota</taxon>
        <taxon>Bacteroidia</taxon>
        <taxon>Bacteroidales</taxon>
        <taxon>Odoribacteraceae</taxon>
        <taxon>Butyricimonas</taxon>
    </lineage>
</organism>